<evidence type="ECO:0000313" key="3">
    <source>
        <dbReference type="Proteomes" id="UP000886758"/>
    </source>
</evidence>
<sequence length="338" mass="39336">MNNRLSKLSFFLYVFIYDYVWIRIILFPYFYETFHSMAFFYSLLLTLIVSFFVLLLPKKILNHDYENRYMKSKFKHFYNIVLAVESIIGMAYCAYVLSSVFVRRCNPVVLIVPFSVVMAVISFLKPSDIVQIATWFIIGCIGFIVISFIYTVPMDYSLLFPLKSYSWYFIPIYALLLLSDNLTLLLMDKKNFRLSKPTFLFSILISLFFFNFELLFTLTTTGDTLLEGLPWLGFLSLSIKPVTKYVGNFDFAYIILILVCCIFKYAFNWSVIRNAFKQKSKKLTWIIAVCLSISSSVVAALWIKSDFLIDFVLIVFGVGILILGWMLKEVYHASASKK</sequence>
<keyword evidence="1" id="KW-0472">Membrane</keyword>
<dbReference type="AlphaFoldDB" id="A0A9D1GQN9"/>
<accession>A0A9D1GQN9</accession>
<reference evidence="2" key="2">
    <citation type="journal article" date="2021" name="PeerJ">
        <title>Extensive microbial diversity within the chicken gut microbiome revealed by metagenomics and culture.</title>
        <authorList>
            <person name="Gilroy R."/>
            <person name="Ravi A."/>
            <person name="Getino M."/>
            <person name="Pursley I."/>
            <person name="Horton D.L."/>
            <person name="Alikhan N.F."/>
            <person name="Baker D."/>
            <person name="Gharbi K."/>
            <person name="Hall N."/>
            <person name="Watson M."/>
            <person name="Adriaenssens E.M."/>
            <person name="Foster-Nyarko E."/>
            <person name="Jarju S."/>
            <person name="Secka A."/>
            <person name="Antonio M."/>
            <person name="Oren A."/>
            <person name="Chaudhuri R.R."/>
            <person name="La Ragione R."/>
            <person name="Hildebrand F."/>
            <person name="Pallen M.J."/>
        </authorList>
    </citation>
    <scope>NUCLEOTIDE SEQUENCE</scope>
    <source>
        <strain evidence="2">ChiW17-6978</strain>
    </source>
</reference>
<feature type="transmembrane region" description="Helical" evidence="1">
    <location>
        <begin position="37"/>
        <end position="56"/>
    </location>
</feature>
<feature type="transmembrane region" description="Helical" evidence="1">
    <location>
        <begin position="309"/>
        <end position="327"/>
    </location>
</feature>
<name>A0A9D1GQN9_9MOLU</name>
<feature type="transmembrane region" description="Helical" evidence="1">
    <location>
        <begin position="199"/>
        <end position="218"/>
    </location>
</feature>
<feature type="transmembrane region" description="Helical" evidence="1">
    <location>
        <begin position="77"/>
        <end position="102"/>
    </location>
</feature>
<feature type="transmembrane region" description="Helical" evidence="1">
    <location>
        <begin position="12"/>
        <end position="31"/>
    </location>
</feature>
<protein>
    <submittedName>
        <fullName evidence="2">Uncharacterized protein</fullName>
    </submittedName>
</protein>
<keyword evidence="1" id="KW-0812">Transmembrane</keyword>
<feature type="transmembrane region" description="Helical" evidence="1">
    <location>
        <begin position="108"/>
        <end position="125"/>
    </location>
</feature>
<evidence type="ECO:0000256" key="1">
    <source>
        <dbReference type="SAM" id="Phobius"/>
    </source>
</evidence>
<proteinExistence type="predicted"/>
<comment type="caution">
    <text evidence="2">The sequence shown here is derived from an EMBL/GenBank/DDBJ whole genome shotgun (WGS) entry which is preliminary data.</text>
</comment>
<dbReference type="EMBL" id="DVLF01000046">
    <property type="protein sequence ID" value="HIT49673.1"/>
    <property type="molecule type" value="Genomic_DNA"/>
</dbReference>
<evidence type="ECO:0000313" key="2">
    <source>
        <dbReference type="EMBL" id="HIT49673.1"/>
    </source>
</evidence>
<feature type="transmembrane region" description="Helical" evidence="1">
    <location>
        <begin position="283"/>
        <end position="303"/>
    </location>
</feature>
<organism evidence="2 3">
    <name type="scientific">Candidatus Pelethenecus faecipullorum</name>
    <dbReference type="NCBI Taxonomy" id="2840900"/>
    <lineage>
        <taxon>Bacteria</taxon>
        <taxon>Bacillati</taxon>
        <taxon>Mycoplasmatota</taxon>
        <taxon>Mollicutes</taxon>
        <taxon>Candidatus Pelethenecus</taxon>
    </lineage>
</organism>
<reference evidence="2" key="1">
    <citation type="submission" date="2020-10" db="EMBL/GenBank/DDBJ databases">
        <authorList>
            <person name="Gilroy R."/>
        </authorList>
    </citation>
    <scope>NUCLEOTIDE SEQUENCE</scope>
    <source>
        <strain evidence="2">ChiW17-6978</strain>
    </source>
</reference>
<feature type="transmembrane region" description="Helical" evidence="1">
    <location>
        <begin position="251"/>
        <end position="271"/>
    </location>
</feature>
<feature type="transmembrane region" description="Helical" evidence="1">
    <location>
        <begin position="165"/>
        <end position="187"/>
    </location>
</feature>
<dbReference type="Proteomes" id="UP000886758">
    <property type="component" value="Unassembled WGS sequence"/>
</dbReference>
<keyword evidence="1" id="KW-1133">Transmembrane helix</keyword>
<gene>
    <name evidence="2" type="ORF">IAD46_01470</name>
</gene>
<feature type="transmembrane region" description="Helical" evidence="1">
    <location>
        <begin position="132"/>
        <end position="153"/>
    </location>
</feature>